<sequence length="221" mass="24575">MNQNHGHFLDTPKLQDGVTRFWMIRHALVEENARMKLYGALDVPLCPESLIAQRGMYQALAARLPRNALWFTSPLSRTQHTARAIQEAGYGPADWTVEPGFTEQSMGDWHGLRHHELPDQLTLAPHLFWSVAATECPPGGESMLAVCARVGETMDRMVRAHPGRDMVVVSHGGAIRAGLAHALRVHAETALHFSIQNLSLTIVERFPEAWRIVAVNELPGI</sequence>
<comment type="caution">
    <text evidence="1">The sequence shown here is derived from an EMBL/GenBank/DDBJ whole genome shotgun (WGS) entry which is preliminary data.</text>
</comment>
<name>A0A7W4I7B2_GLUDI</name>
<evidence type="ECO:0000313" key="1">
    <source>
        <dbReference type="EMBL" id="MBB2157599.1"/>
    </source>
</evidence>
<protein>
    <submittedName>
        <fullName evidence="1">Histidine phosphatase family protein</fullName>
    </submittedName>
</protein>
<dbReference type="SMART" id="SM00855">
    <property type="entry name" value="PGAM"/>
    <property type="match status" value="1"/>
</dbReference>
<dbReference type="CDD" id="cd07067">
    <property type="entry name" value="HP_PGM_like"/>
    <property type="match status" value="1"/>
</dbReference>
<dbReference type="GO" id="GO:0005737">
    <property type="term" value="C:cytoplasm"/>
    <property type="evidence" value="ECO:0007669"/>
    <property type="project" value="TreeGrafter"/>
</dbReference>
<dbReference type="RefSeq" id="WP_012225054.1">
    <property type="nucleotide sequence ID" value="NZ_JABEQG010000035.1"/>
</dbReference>
<dbReference type="Proteomes" id="UP000550787">
    <property type="component" value="Unassembled WGS sequence"/>
</dbReference>
<organism evidence="1 2">
    <name type="scientific">Gluconacetobacter diazotrophicus</name>
    <name type="common">Acetobacter diazotrophicus</name>
    <dbReference type="NCBI Taxonomy" id="33996"/>
    <lineage>
        <taxon>Bacteria</taxon>
        <taxon>Pseudomonadati</taxon>
        <taxon>Pseudomonadota</taxon>
        <taxon>Alphaproteobacteria</taxon>
        <taxon>Acetobacterales</taxon>
        <taxon>Acetobacteraceae</taxon>
        <taxon>Gluconacetobacter</taxon>
    </lineage>
</organism>
<proteinExistence type="predicted"/>
<dbReference type="OMA" id="MRTHQTA"/>
<reference evidence="1 2" key="1">
    <citation type="submission" date="2020-04" db="EMBL/GenBank/DDBJ databases">
        <title>Description of novel Gluconacetobacter.</title>
        <authorList>
            <person name="Sombolestani A."/>
        </authorList>
    </citation>
    <scope>NUCLEOTIDE SEQUENCE [LARGE SCALE GENOMIC DNA]</scope>
    <source>
        <strain evidence="1 2">LMG 7603</strain>
    </source>
</reference>
<dbReference type="InterPro" id="IPR029033">
    <property type="entry name" value="His_PPase_superfam"/>
</dbReference>
<dbReference type="Pfam" id="PF00300">
    <property type="entry name" value="His_Phos_1"/>
    <property type="match status" value="1"/>
</dbReference>
<dbReference type="Gene3D" id="3.40.50.1240">
    <property type="entry name" value="Phosphoglycerate mutase-like"/>
    <property type="match status" value="1"/>
</dbReference>
<dbReference type="PANTHER" id="PTHR48100">
    <property type="entry name" value="BROAD-SPECIFICITY PHOSPHATASE YOR283W-RELATED"/>
    <property type="match status" value="1"/>
</dbReference>
<evidence type="ECO:0000313" key="2">
    <source>
        <dbReference type="Proteomes" id="UP000550787"/>
    </source>
</evidence>
<dbReference type="AlphaFoldDB" id="A0A7W4I7B2"/>
<dbReference type="EMBL" id="JABEQG010000035">
    <property type="protein sequence ID" value="MBB2157599.1"/>
    <property type="molecule type" value="Genomic_DNA"/>
</dbReference>
<dbReference type="GO" id="GO:0016791">
    <property type="term" value="F:phosphatase activity"/>
    <property type="evidence" value="ECO:0007669"/>
    <property type="project" value="TreeGrafter"/>
</dbReference>
<dbReference type="InterPro" id="IPR050275">
    <property type="entry name" value="PGM_Phosphatase"/>
</dbReference>
<dbReference type="SUPFAM" id="SSF53254">
    <property type="entry name" value="Phosphoglycerate mutase-like"/>
    <property type="match status" value="1"/>
</dbReference>
<dbReference type="PANTHER" id="PTHR48100:SF1">
    <property type="entry name" value="HISTIDINE PHOSPHATASE FAMILY PROTEIN-RELATED"/>
    <property type="match status" value="1"/>
</dbReference>
<accession>A0A7W4I7B2</accession>
<gene>
    <name evidence="1" type="ORF">HLH33_14980</name>
</gene>
<dbReference type="InterPro" id="IPR013078">
    <property type="entry name" value="His_Pase_superF_clade-1"/>
</dbReference>